<dbReference type="RefSeq" id="WP_128148161.1">
    <property type="nucleotide sequence ID" value="NZ_SAVB01000006.1"/>
</dbReference>
<accession>A0A443LN59</accession>
<dbReference type="Proteomes" id="UP000286594">
    <property type="component" value="Unassembled WGS sequence"/>
</dbReference>
<organism evidence="1 2">
    <name type="scientific">Paenirhodobacter ferrireducens</name>
    <dbReference type="NCBI Taxonomy" id="1215032"/>
    <lineage>
        <taxon>Bacteria</taxon>
        <taxon>Pseudomonadati</taxon>
        <taxon>Pseudomonadota</taxon>
        <taxon>Alphaproteobacteria</taxon>
        <taxon>Rhodobacterales</taxon>
        <taxon>Rhodobacter group</taxon>
        <taxon>Paenirhodobacter</taxon>
    </lineage>
</organism>
<comment type="caution">
    <text evidence="1">The sequence shown here is derived from an EMBL/GenBank/DDBJ whole genome shotgun (WGS) entry which is preliminary data.</text>
</comment>
<reference evidence="1 2" key="1">
    <citation type="submission" date="2019-01" db="EMBL/GenBank/DDBJ databases">
        <title>Sinorhodobacter populi sp. nov. isolated from the symptomatic bark tissue of Populus euramericana canker.</title>
        <authorList>
            <person name="Xu G."/>
        </authorList>
    </citation>
    <scope>NUCLEOTIDE SEQUENCE [LARGE SCALE GENOMIC DNA]</scope>
    <source>
        <strain evidence="1 2">CCTCC AB2012026</strain>
    </source>
</reference>
<dbReference type="EMBL" id="SAVB01000006">
    <property type="protein sequence ID" value="RWR50603.1"/>
    <property type="molecule type" value="Genomic_DNA"/>
</dbReference>
<dbReference type="AlphaFoldDB" id="A0A443LN59"/>
<dbReference type="OrthoDB" id="7690128at2"/>
<keyword evidence="2" id="KW-1185">Reference proteome</keyword>
<evidence type="ECO:0000313" key="2">
    <source>
        <dbReference type="Proteomes" id="UP000286594"/>
    </source>
</evidence>
<evidence type="ECO:0000313" key="1">
    <source>
        <dbReference type="EMBL" id="RWR50603.1"/>
    </source>
</evidence>
<gene>
    <name evidence="1" type="ORF">EOW65_06515</name>
</gene>
<evidence type="ECO:0008006" key="3">
    <source>
        <dbReference type="Google" id="ProtNLM"/>
    </source>
</evidence>
<name>A0A443LN59_9RHOB</name>
<proteinExistence type="predicted"/>
<sequence length="124" mass="13911">MKFTLVEAPTFWWPVTVRVPDPDAPGKTIAQDLKVQFTPKTRDEEIALNEQFAALSTDRERADAEIANWLEIIKGWDGVVDGNGNPVAFSKETLRAALQWQWFRSALSKAFTDSAFGLEAQRGN</sequence>
<protein>
    <recommendedName>
        <fullName evidence="3">Phage tail protein</fullName>
    </recommendedName>
</protein>